<comment type="similarity">
    <text evidence="1">Belongs to the FMO family.</text>
</comment>
<evidence type="ECO:0000256" key="2">
    <source>
        <dbReference type="ARBA" id="ARBA00022630"/>
    </source>
</evidence>
<evidence type="ECO:0000256" key="1">
    <source>
        <dbReference type="ARBA" id="ARBA00009183"/>
    </source>
</evidence>
<accession>A0A9P8Y9H2</accession>
<dbReference type="Proteomes" id="UP000756346">
    <property type="component" value="Unassembled WGS sequence"/>
</dbReference>
<dbReference type="Pfam" id="PF00743">
    <property type="entry name" value="FMO-like"/>
    <property type="match status" value="1"/>
</dbReference>
<feature type="non-terminal residue" evidence="6">
    <location>
        <position position="1"/>
    </location>
</feature>
<dbReference type="GO" id="GO:0050661">
    <property type="term" value="F:NADP binding"/>
    <property type="evidence" value="ECO:0007669"/>
    <property type="project" value="InterPro"/>
</dbReference>
<dbReference type="OrthoDB" id="66881at2759"/>
<dbReference type="InterPro" id="IPR000960">
    <property type="entry name" value="Flavin_mOase"/>
</dbReference>
<dbReference type="AlphaFoldDB" id="A0A9P8Y9H2"/>
<dbReference type="GO" id="GO:0004499">
    <property type="term" value="F:N,N-dimethylaniline monooxygenase activity"/>
    <property type="evidence" value="ECO:0007669"/>
    <property type="project" value="InterPro"/>
</dbReference>
<keyword evidence="5" id="KW-0560">Oxidoreductase</keyword>
<sequence length="428" mass="47237">VHKVAIIGAGPSGLAAAKYLLAQGQDVFQQVDIFEQRGEVGGVWKHTPWITGATREAADSKVVDKVPLTDPFVEPIFPSPMYDELNTNIPHTLMQFSDKPFPKDCEIYPTRQIVQDYLVEYARDVRHLIRFATQVVDVSLVEEHALLSPSPATKDGPHIVREKWTVASRDLRTNKTTSAVYDAVVVASGHYATPYIPDVPGIREFHAAYPDVISHSKSYRNPSDPRYGCTPSGARKVVVVGNSASGLDIAAQIRRARAGAADGGTNGKRTASLISSAAPIARFLVEEKGVEFQDGRIEYGVDRVLFATGFLYTFPFLKGLSLESETPLITNGRRVHNLAKHFLHTVHPTIVFPGLPIKVIPFPLAEAQAAVFSRIWANLIPLPSQAVLQEWEREPAEAAERKWAKAERGYHVFETGGDGKYINELHSW</sequence>
<evidence type="ECO:0000256" key="5">
    <source>
        <dbReference type="ARBA" id="ARBA00023002"/>
    </source>
</evidence>
<comment type="caution">
    <text evidence="6">The sequence shown here is derived from an EMBL/GenBank/DDBJ whole genome shotgun (WGS) entry which is preliminary data.</text>
</comment>
<dbReference type="InterPro" id="IPR036188">
    <property type="entry name" value="FAD/NAD-bd_sf"/>
</dbReference>
<dbReference type="InterPro" id="IPR020946">
    <property type="entry name" value="Flavin_mOase-like"/>
</dbReference>
<dbReference type="GeneID" id="70178342"/>
<evidence type="ECO:0000256" key="4">
    <source>
        <dbReference type="ARBA" id="ARBA00022857"/>
    </source>
</evidence>
<dbReference type="SUPFAM" id="SSF51905">
    <property type="entry name" value="FAD/NAD(P)-binding domain"/>
    <property type="match status" value="2"/>
</dbReference>
<dbReference type="Pfam" id="PF13450">
    <property type="entry name" value="NAD_binding_8"/>
    <property type="match status" value="1"/>
</dbReference>
<keyword evidence="3" id="KW-0274">FAD</keyword>
<keyword evidence="7" id="KW-1185">Reference proteome</keyword>
<feature type="non-terminal residue" evidence="6">
    <location>
        <position position="428"/>
    </location>
</feature>
<dbReference type="RefSeq" id="XP_046014270.1">
    <property type="nucleotide sequence ID" value="XM_046148796.1"/>
</dbReference>
<dbReference type="Gene3D" id="3.50.50.60">
    <property type="entry name" value="FAD/NAD(P)-binding domain"/>
    <property type="match status" value="2"/>
</dbReference>
<evidence type="ECO:0000313" key="7">
    <source>
        <dbReference type="Proteomes" id="UP000756346"/>
    </source>
</evidence>
<dbReference type="GO" id="GO:0050660">
    <property type="term" value="F:flavin adenine dinucleotide binding"/>
    <property type="evidence" value="ECO:0007669"/>
    <property type="project" value="InterPro"/>
</dbReference>
<evidence type="ECO:0008006" key="8">
    <source>
        <dbReference type="Google" id="ProtNLM"/>
    </source>
</evidence>
<dbReference type="PRINTS" id="PR00368">
    <property type="entry name" value="FADPNR"/>
</dbReference>
<dbReference type="PANTHER" id="PTHR23023">
    <property type="entry name" value="DIMETHYLANILINE MONOOXYGENASE"/>
    <property type="match status" value="1"/>
</dbReference>
<keyword evidence="2" id="KW-0285">Flavoprotein</keyword>
<evidence type="ECO:0000256" key="3">
    <source>
        <dbReference type="ARBA" id="ARBA00022827"/>
    </source>
</evidence>
<keyword evidence="4" id="KW-0521">NADP</keyword>
<evidence type="ECO:0000313" key="6">
    <source>
        <dbReference type="EMBL" id="KAH7033438.1"/>
    </source>
</evidence>
<name>A0A9P8Y9H2_9PEZI</name>
<dbReference type="PIRSF" id="PIRSF000332">
    <property type="entry name" value="FMO"/>
    <property type="match status" value="1"/>
</dbReference>
<dbReference type="EMBL" id="JAGTJQ010000004">
    <property type="protein sequence ID" value="KAH7033438.1"/>
    <property type="molecule type" value="Genomic_DNA"/>
</dbReference>
<gene>
    <name evidence="6" type="ORF">B0I36DRAFT_203318</name>
</gene>
<proteinExistence type="inferred from homology"/>
<protein>
    <recommendedName>
        <fullName evidence="8">Thiol-specific monooxygenase</fullName>
    </recommendedName>
</protein>
<organism evidence="6 7">
    <name type="scientific">Microdochium trichocladiopsis</name>
    <dbReference type="NCBI Taxonomy" id="1682393"/>
    <lineage>
        <taxon>Eukaryota</taxon>
        <taxon>Fungi</taxon>
        <taxon>Dikarya</taxon>
        <taxon>Ascomycota</taxon>
        <taxon>Pezizomycotina</taxon>
        <taxon>Sordariomycetes</taxon>
        <taxon>Xylariomycetidae</taxon>
        <taxon>Xylariales</taxon>
        <taxon>Microdochiaceae</taxon>
        <taxon>Microdochium</taxon>
    </lineage>
</organism>
<reference evidence="6" key="1">
    <citation type="journal article" date="2021" name="Nat. Commun.">
        <title>Genetic determinants of endophytism in the Arabidopsis root mycobiome.</title>
        <authorList>
            <person name="Mesny F."/>
            <person name="Miyauchi S."/>
            <person name="Thiergart T."/>
            <person name="Pickel B."/>
            <person name="Atanasova L."/>
            <person name="Karlsson M."/>
            <person name="Huettel B."/>
            <person name="Barry K.W."/>
            <person name="Haridas S."/>
            <person name="Chen C."/>
            <person name="Bauer D."/>
            <person name="Andreopoulos W."/>
            <person name="Pangilinan J."/>
            <person name="LaButti K."/>
            <person name="Riley R."/>
            <person name="Lipzen A."/>
            <person name="Clum A."/>
            <person name="Drula E."/>
            <person name="Henrissat B."/>
            <person name="Kohler A."/>
            <person name="Grigoriev I.V."/>
            <person name="Martin F.M."/>
            <person name="Hacquard S."/>
        </authorList>
    </citation>
    <scope>NUCLEOTIDE SEQUENCE</scope>
    <source>
        <strain evidence="6">MPI-CAGE-CH-0230</strain>
    </source>
</reference>
<dbReference type="InterPro" id="IPR050346">
    <property type="entry name" value="FMO-like"/>
</dbReference>